<feature type="chain" id="PRO_5043650673" evidence="2">
    <location>
        <begin position="21"/>
        <end position="268"/>
    </location>
</feature>
<gene>
    <name evidence="3" type="ORF">PMEA_00027220</name>
</gene>
<keyword evidence="2" id="KW-0732">Signal</keyword>
<evidence type="ECO:0000313" key="3">
    <source>
        <dbReference type="EMBL" id="CAH3153691.1"/>
    </source>
</evidence>
<keyword evidence="1" id="KW-1133">Transmembrane helix</keyword>
<keyword evidence="1" id="KW-0812">Transmembrane</keyword>
<dbReference type="Proteomes" id="UP001159428">
    <property type="component" value="Unassembled WGS sequence"/>
</dbReference>
<comment type="caution">
    <text evidence="3">The sequence shown here is derived from an EMBL/GenBank/DDBJ whole genome shotgun (WGS) entry which is preliminary data.</text>
</comment>
<feature type="signal peptide" evidence="2">
    <location>
        <begin position="1"/>
        <end position="20"/>
    </location>
</feature>
<evidence type="ECO:0000256" key="2">
    <source>
        <dbReference type="SAM" id="SignalP"/>
    </source>
</evidence>
<proteinExistence type="predicted"/>
<dbReference type="EMBL" id="CALNXJ010000054">
    <property type="protein sequence ID" value="CAH3153691.1"/>
    <property type="molecule type" value="Genomic_DNA"/>
</dbReference>
<sequence>MRITFFRISFSFVFLVGSNAVLPDVGSCTFMEYFCSTRKCNGAFYKAFQKDPKADCAAVFSKMKDCVVNVMKFCRRDQLTESQIQDIIDAIVKKEEVCDKGRLGLPIMPASINPCSASFKNDVTICVGCLRRTVIKDKSDPALCSEYAETKKCLRDLIDSDCNHPAESKKEFLDLYYSVYNPFCADNRDPGATKNDSCYGVLDVSAAAGTAGTPLALGVYNPLCADNRNPEVTKNGQCYGVSAAVGTKLSVFLTLMFAFFMFLFLFKA</sequence>
<dbReference type="AlphaFoldDB" id="A0AAU9XN45"/>
<feature type="transmembrane region" description="Helical" evidence="1">
    <location>
        <begin position="249"/>
        <end position="266"/>
    </location>
</feature>
<organism evidence="3 4">
    <name type="scientific">Pocillopora meandrina</name>
    <dbReference type="NCBI Taxonomy" id="46732"/>
    <lineage>
        <taxon>Eukaryota</taxon>
        <taxon>Metazoa</taxon>
        <taxon>Cnidaria</taxon>
        <taxon>Anthozoa</taxon>
        <taxon>Hexacorallia</taxon>
        <taxon>Scleractinia</taxon>
        <taxon>Astrocoeniina</taxon>
        <taxon>Pocilloporidae</taxon>
        <taxon>Pocillopora</taxon>
    </lineage>
</organism>
<evidence type="ECO:0000313" key="4">
    <source>
        <dbReference type="Proteomes" id="UP001159428"/>
    </source>
</evidence>
<name>A0AAU9XN45_9CNID</name>
<protein>
    <submittedName>
        <fullName evidence="3">Uncharacterized protein</fullName>
    </submittedName>
</protein>
<reference evidence="3 4" key="1">
    <citation type="submission" date="2022-05" db="EMBL/GenBank/DDBJ databases">
        <authorList>
            <consortium name="Genoscope - CEA"/>
            <person name="William W."/>
        </authorList>
    </citation>
    <scope>NUCLEOTIDE SEQUENCE [LARGE SCALE GENOMIC DNA]</scope>
</reference>
<keyword evidence="4" id="KW-1185">Reference proteome</keyword>
<keyword evidence="1" id="KW-0472">Membrane</keyword>
<evidence type="ECO:0000256" key="1">
    <source>
        <dbReference type="SAM" id="Phobius"/>
    </source>
</evidence>
<accession>A0AAU9XN45</accession>